<dbReference type="Pfam" id="PF00899">
    <property type="entry name" value="ThiF"/>
    <property type="match status" value="1"/>
</dbReference>
<dbReference type="STRING" id="1008459.TASI_1317"/>
<evidence type="ECO:0000313" key="3">
    <source>
        <dbReference type="Proteomes" id="UP000009284"/>
    </source>
</evidence>
<keyword evidence="3" id="KW-1185">Reference proteome</keyword>
<organism evidence="2 3">
    <name type="scientific">Taylorella asinigenitalis (strain MCE3)</name>
    <dbReference type="NCBI Taxonomy" id="1008459"/>
    <lineage>
        <taxon>Bacteria</taxon>
        <taxon>Pseudomonadati</taxon>
        <taxon>Pseudomonadota</taxon>
        <taxon>Betaproteobacteria</taxon>
        <taxon>Burkholderiales</taxon>
        <taxon>Alcaligenaceae</taxon>
        <taxon>Taylorella</taxon>
    </lineage>
</organism>
<dbReference type="eggNOG" id="COG1179">
    <property type="taxonomic scope" value="Bacteria"/>
</dbReference>
<dbReference type="RefSeq" id="WP_014111954.1">
    <property type="nucleotide sequence ID" value="NC_016043.1"/>
</dbReference>
<sequence>MLNKPTPRRLTSIERIYGHKGLEAFKNTSVLIAGVGGVGSWCVEALARSGIGRIVMVDMDHVAESNINRQVHALDTTLGMSKISALKDRITLIQQDCEVVLVDNFVTSENVKDITTTYKPDIFIDCIDDARAKVAIALTCADQDLHLIMAGGAGGKTDIFSIHTSDLAQVQNDNLLKRVRDLLRKEHGYPSSSEFYRSQPMGITTVWFKQKAMMPSLWSNPSDGPNTPQGLSCAGYGSLVTVTGTMGFALAQLALNHIITKHNIII</sequence>
<dbReference type="KEGG" id="tas:TASI_1317"/>
<dbReference type="GO" id="GO:0061503">
    <property type="term" value="F:tRNA threonylcarbamoyladenosine dehydratase"/>
    <property type="evidence" value="ECO:0007669"/>
    <property type="project" value="TreeGrafter"/>
</dbReference>
<dbReference type="InterPro" id="IPR000594">
    <property type="entry name" value="ThiF_NAD_FAD-bd"/>
</dbReference>
<dbReference type="GO" id="GO:0061504">
    <property type="term" value="P:cyclic threonylcarbamoyladenosine biosynthetic process"/>
    <property type="evidence" value="ECO:0007669"/>
    <property type="project" value="TreeGrafter"/>
</dbReference>
<protein>
    <recommendedName>
        <fullName evidence="1">THIF-type NAD/FAD binding fold domain-containing protein</fullName>
    </recommendedName>
</protein>
<dbReference type="PANTHER" id="PTHR43267">
    <property type="entry name" value="TRNA THREONYLCARBAMOYLADENOSINE DEHYDRATASE"/>
    <property type="match status" value="1"/>
</dbReference>
<dbReference type="AlphaFoldDB" id="G4QC91"/>
<dbReference type="InterPro" id="IPR035985">
    <property type="entry name" value="Ubiquitin-activating_enz"/>
</dbReference>
<dbReference type="HOGENOM" id="CLU_013325_4_0_4"/>
<dbReference type="PANTHER" id="PTHR43267:SF1">
    <property type="entry name" value="TRNA THREONYLCARBAMOYLADENOSINE DEHYDRATASE"/>
    <property type="match status" value="1"/>
</dbReference>
<dbReference type="EMBL" id="CP003059">
    <property type="protein sequence ID" value="AEP37060.1"/>
    <property type="molecule type" value="Genomic_DNA"/>
</dbReference>
<gene>
    <name evidence="2" type="ordered locus">TASI_1317</name>
</gene>
<name>G4QC91_TAYAM</name>
<dbReference type="SUPFAM" id="SSF69572">
    <property type="entry name" value="Activating enzymes of the ubiquitin-like proteins"/>
    <property type="match status" value="1"/>
</dbReference>
<reference key="1">
    <citation type="submission" date="2011-09" db="EMBL/GenBank/DDBJ databases">
        <title>Genomic characterization of the Taylorella genus.</title>
        <authorList>
            <person name="Hebert L."/>
            <person name="Moumen B."/>
            <person name="Pons N."/>
            <person name="Duquesne F."/>
            <person name="Breuil M.-F."/>
            <person name="Goux D."/>
            <person name="Batto J.-M."/>
            <person name="Renault P."/>
            <person name="Laugier C."/>
            <person name="Petry S."/>
        </authorList>
    </citation>
    <scope>NUCLEOTIDE SEQUENCE</scope>
    <source>
        <strain>MCE3</strain>
    </source>
</reference>
<feature type="domain" description="THIF-type NAD/FAD binding fold" evidence="1">
    <location>
        <begin position="14"/>
        <end position="260"/>
    </location>
</feature>
<accession>G4QC91</accession>
<evidence type="ECO:0000313" key="2">
    <source>
        <dbReference type="EMBL" id="AEP37060.1"/>
    </source>
</evidence>
<dbReference type="Gene3D" id="3.40.50.720">
    <property type="entry name" value="NAD(P)-binding Rossmann-like Domain"/>
    <property type="match status" value="1"/>
</dbReference>
<dbReference type="Proteomes" id="UP000009284">
    <property type="component" value="Chromosome"/>
</dbReference>
<dbReference type="OrthoDB" id="9804150at2"/>
<dbReference type="CDD" id="cd00755">
    <property type="entry name" value="YgdL_like"/>
    <property type="match status" value="1"/>
</dbReference>
<evidence type="ECO:0000259" key="1">
    <source>
        <dbReference type="Pfam" id="PF00899"/>
    </source>
</evidence>
<reference evidence="2 3" key="2">
    <citation type="journal article" date="2012" name="PLoS ONE">
        <title>Genomic characterization of the taylorella genus.</title>
        <authorList>
            <person name="Hebert L."/>
            <person name="Moumen B."/>
            <person name="Pons N."/>
            <person name="Duquesne F."/>
            <person name="Breuil M.F."/>
            <person name="Goux D."/>
            <person name="Batto J.M."/>
            <person name="Laugier C."/>
            <person name="Renault P."/>
            <person name="Petry S."/>
        </authorList>
    </citation>
    <scope>NUCLEOTIDE SEQUENCE [LARGE SCALE GENOMIC DNA]</scope>
    <source>
        <strain evidence="2 3">MCE3</strain>
    </source>
</reference>
<proteinExistence type="predicted"/>
<dbReference type="InterPro" id="IPR045886">
    <property type="entry name" value="ThiF/MoeB/HesA"/>
</dbReference>
<dbReference type="GO" id="GO:0008641">
    <property type="term" value="F:ubiquitin-like modifier activating enzyme activity"/>
    <property type="evidence" value="ECO:0007669"/>
    <property type="project" value="InterPro"/>
</dbReference>